<evidence type="ECO:0000313" key="1">
    <source>
        <dbReference type="EMBL" id="MEG3614383.1"/>
    </source>
</evidence>
<keyword evidence="2" id="KW-1185">Reference proteome</keyword>
<reference evidence="1" key="2">
    <citation type="submission" date="2024-02" db="EMBL/GenBank/DDBJ databases">
        <authorList>
            <person name="Prathaban M."/>
            <person name="Mythili R."/>
            <person name="Sharmila Devi N."/>
            <person name="Sobanaa M."/>
            <person name="Prathiviraj R."/>
            <person name="Selvin J."/>
        </authorList>
    </citation>
    <scope>NUCLEOTIDE SEQUENCE</scope>
    <source>
        <strain evidence="1">MP1014</strain>
    </source>
</reference>
<proteinExistence type="predicted"/>
<sequence>MPARNVPFVLSTLLVVLLVGGCGDQGGPQPTRGPAVHPVVRAPASTVLLGSPDPAELALTASQQVFERTPVAVLAGTTVELPDGVVRALHAAAAESLGAPALLVGGGVSPGGIGDELERLGARVAVVVRAAGSPDEQASDPAAGAVEAAAAAGVAVVDLEAPTPLPGSDPDVDPLPEDDARRLQDRVDVALGAGASSPSSAPSHLREVLALTDPRPGQEAAIATLRAAGAVDLEVPGGDIAGAPEVVEHVDTAQALAVIGVGPSFGSAEELAWRVAAAERGDLLPTGTQQLVPARYVTVTGGRRDDPAVVVERARAAADSYDGLAGGPVVPTVVVQASAAAGHPGEDGDWVAEEPPAELGPLVRAAREAGQYVLLDVGAGVSTLREEVEALEDLLAQPGVGVALHPEDRRSDGEMPPGQVSAAEVRDVITYIEGVVTNHGLPPTMVVLHQTRPESVVDRDQLGRTAARTDAVELVLVADRTGGLTTTEWVWGRVTDELPDGVHAGWAGPEPEYYRSTDLVPTDPAPLLVTGS</sequence>
<dbReference type="RefSeq" id="WP_332901185.1">
    <property type="nucleotide sequence ID" value="NZ_JBAGLP010000110.1"/>
</dbReference>
<dbReference type="EMBL" id="JBAGLP010000110">
    <property type="protein sequence ID" value="MEG3614383.1"/>
    <property type="molecule type" value="Genomic_DNA"/>
</dbReference>
<gene>
    <name evidence="1" type="ORF">V5O49_04520</name>
</gene>
<comment type="caution">
    <text evidence="1">The sequence shown here is derived from an EMBL/GenBank/DDBJ whole genome shotgun (WGS) entry which is preliminary data.</text>
</comment>
<organism evidence="1 2">
    <name type="scientific">Isoptericola haloaureus</name>
    <dbReference type="NCBI Taxonomy" id="1542902"/>
    <lineage>
        <taxon>Bacteria</taxon>
        <taxon>Bacillati</taxon>
        <taxon>Actinomycetota</taxon>
        <taxon>Actinomycetes</taxon>
        <taxon>Micrococcales</taxon>
        <taxon>Promicromonosporaceae</taxon>
        <taxon>Isoptericola</taxon>
    </lineage>
</organism>
<protein>
    <recommendedName>
        <fullName evidence="3">Lipoprotein</fullName>
    </recommendedName>
</protein>
<evidence type="ECO:0000313" key="2">
    <source>
        <dbReference type="Proteomes" id="UP001310387"/>
    </source>
</evidence>
<dbReference type="PROSITE" id="PS51257">
    <property type="entry name" value="PROKAR_LIPOPROTEIN"/>
    <property type="match status" value="1"/>
</dbReference>
<reference evidence="1" key="1">
    <citation type="journal article" date="2024" name="Antonie Van Leeuwenhoek">
        <title>Isoptericola haloaureus sp. nov., a dimorphic actinobacterium isolated from mangrove sediments of southeast India, implicating biosaline agricultural significance through nitrogen fixation and salt tolerance genes.</title>
        <authorList>
            <person name="Prathaban M."/>
            <person name="Prathiviraj R."/>
            <person name="Ravichandran M."/>
            <person name="Natarajan S.D."/>
            <person name="Sobanaa M."/>
            <person name="Hari Krishna Kumar S."/>
            <person name="Chandrasekar V."/>
            <person name="Selvin J."/>
        </authorList>
    </citation>
    <scope>NUCLEOTIDE SEQUENCE</scope>
    <source>
        <strain evidence="1">MP1014</strain>
    </source>
</reference>
<accession>A0ABU7Z4R1</accession>
<dbReference type="Proteomes" id="UP001310387">
    <property type="component" value="Unassembled WGS sequence"/>
</dbReference>
<evidence type="ECO:0008006" key="3">
    <source>
        <dbReference type="Google" id="ProtNLM"/>
    </source>
</evidence>
<name>A0ABU7Z4R1_9MICO</name>